<dbReference type="SUPFAM" id="SSF53448">
    <property type="entry name" value="Nucleotide-diphospho-sugar transferases"/>
    <property type="match status" value="1"/>
</dbReference>
<gene>
    <name evidence="4" type="ORF">WMO62_08015</name>
</gene>
<dbReference type="Gene3D" id="3.90.550.10">
    <property type="entry name" value="Spore Coat Polysaccharide Biosynthesis Protein SpsA, Chain A"/>
    <property type="match status" value="1"/>
</dbReference>
<dbReference type="InterPro" id="IPR029044">
    <property type="entry name" value="Nucleotide-diphossugar_trans"/>
</dbReference>
<dbReference type="RefSeq" id="WP_349144350.1">
    <property type="nucleotide sequence ID" value="NZ_JBBMFC010000012.1"/>
</dbReference>
<dbReference type="PANTHER" id="PTHR22916:SF51">
    <property type="entry name" value="GLYCOSYLTRANSFERASE EPSH-RELATED"/>
    <property type="match status" value="1"/>
</dbReference>
<dbReference type="GO" id="GO:0016757">
    <property type="term" value="F:glycosyltransferase activity"/>
    <property type="evidence" value="ECO:0007669"/>
    <property type="project" value="UniProtKB-KW"/>
</dbReference>
<keyword evidence="2 4" id="KW-0808">Transferase</keyword>
<dbReference type="EC" id="2.4.-.-" evidence="4"/>
<evidence type="ECO:0000256" key="2">
    <source>
        <dbReference type="ARBA" id="ARBA00022679"/>
    </source>
</evidence>
<protein>
    <submittedName>
        <fullName evidence="4">Glycosyltransferase</fullName>
        <ecNumber evidence="4">2.4.-.-</ecNumber>
    </submittedName>
</protein>
<name>A0ABV1I315_9FIRM</name>
<sequence>MTRPKFSVIVPVYKVEEYLEICVNSLLAQSMEAGSMEIILVDDGSPDRCGELCDRLADSDEEIRAIHKTNGGLSSARNAGMLEAQGKYLVFVDSDDTLEPGALHHIEDALQKYGEADAVFYDGIEDDGRNRLPLRRIPTEGSRVTDSGKDFMREKYRDNNLNMEAWLYAWKKDYLEENQLIFKEGILHEDVEFTPRALLKCGKIIELPDQLYHYMVRENSISTQKNKEKNARDLFATLRAQDQMADQQEPELRKWMKNGILNSYLNMIQTARMYQKQYRKLVDKHFLLGKAATNWNRFRVLICFVNLRLYCFMNDFYKRTRS</sequence>
<dbReference type="CDD" id="cd00761">
    <property type="entry name" value="Glyco_tranf_GTA_type"/>
    <property type="match status" value="1"/>
</dbReference>
<dbReference type="Proteomes" id="UP001470288">
    <property type="component" value="Unassembled WGS sequence"/>
</dbReference>
<organism evidence="4 5">
    <name type="scientific">Hominiventricola aquisgranensis</name>
    <dbReference type="NCBI Taxonomy" id="3133164"/>
    <lineage>
        <taxon>Bacteria</taxon>
        <taxon>Bacillati</taxon>
        <taxon>Bacillota</taxon>
        <taxon>Clostridia</taxon>
        <taxon>Lachnospirales</taxon>
        <taxon>Lachnospiraceae</taxon>
        <taxon>Hominiventricola</taxon>
    </lineage>
</organism>
<feature type="domain" description="Glycosyltransferase 2-like" evidence="3">
    <location>
        <begin position="7"/>
        <end position="144"/>
    </location>
</feature>
<proteinExistence type="predicted"/>
<keyword evidence="1 4" id="KW-0328">Glycosyltransferase</keyword>
<evidence type="ECO:0000313" key="4">
    <source>
        <dbReference type="EMBL" id="MEQ2578785.1"/>
    </source>
</evidence>
<reference evidence="4 5" key="1">
    <citation type="submission" date="2024-03" db="EMBL/GenBank/DDBJ databases">
        <title>Human intestinal bacterial collection.</title>
        <authorList>
            <person name="Pauvert C."/>
            <person name="Hitch T.C.A."/>
            <person name="Clavel T."/>
        </authorList>
    </citation>
    <scope>NUCLEOTIDE SEQUENCE [LARGE SCALE GENOMIC DNA]</scope>
    <source>
        <strain evidence="4 5">CLA-AA-H78B</strain>
    </source>
</reference>
<accession>A0ABV1I315</accession>
<dbReference type="InterPro" id="IPR001173">
    <property type="entry name" value="Glyco_trans_2-like"/>
</dbReference>
<dbReference type="EMBL" id="JBBMFC010000012">
    <property type="protein sequence ID" value="MEQ2578785.1"/>
    <property type="molecule type" value="Genomic_DNA"/>
</dbReference>
<evidence type="ECO:0000256" key="1">
    <source>
        <dbReference type="ARBA" id="ARBA00022676"/>
    </source>
</evidence>
<comment type="caution">
    <text evidence="4">The sequence shown here is derived from an EMBL/GenBank/DDBJ whole genome shotgun (WGS) entry which is preliminary data.</text>
</comment>
<dbReference type="PANTHER" id="PTHR22916">
    <property type="entry name" value="GLYCOSYLTRANSFERASE"/>
    <property type="match status" value="1"/>
</dbReference>
<dbReference type="Pfam" id="PF00535">
    <property type="entry name" value="Glycos_transf_2"/>
    <property type="match status" value="1"/>
</dbReference>
<evidence type="ECO:0000259" key="3">
    <source>
        <dbReference type="Pfam" id="PF00535"/>
    </source>
</evidence>
<evidence type="ECO:0000313" key="5">
    <source>
        <dbReference type="Proteomes" id="UP001470288"/>
    </source>
</evidence>
<keyword evidence="5" id="KW-1185">Reference proteome</keyword>